<accession>A0A5V6RMF1</accession>
<dbReference type="EMBL" id="AAHDHY010000035">
    <property type="protein sequence ID" value="EBU8272199.1"/>
    <property type="molecule type" value="Genomic_DNA"/>
</dbReference>
<sequence length="221" mass="23999">MIIESQNHLIPKSHNHRMPFIGDMTPHHRGFNSEQLNYSAFDNRFNRWGVKVTRALYQQCAYAFFSAGYRGYSVCSGSSGYGNPQRVKGSYDPTGITYDPAHKQRGAQVKRYHVISISVLMGLIIGLSVAPAKANPLSFQCKTIAPYAGNVINVSTGEPGGDLLVGGASFEIDPVGDDATFNASNPASTVILSRGSGQGWDLVVKSRVSERIISAHCFLVE</sequence>
<evidence type="ECO:0000313" key="1">
    <source>
        <dbReference type="EMBL" id="EBU8272199.1"/>
    </source>
</evidence>
<comment type="caution">
    <text evidence="1">The sequence shown here is derived from an EMBL/GenBank/DDBJ whole genome shotgun (WGS) entry which is preliminary data.</text>
</comment>
<reference evidence="1" key="1">
    <citation type="submission" date="2018-05" db="EMBL/GenBank/DDBJ databases">
        <authorList>
            <person name="Ashton P.M."/>
            <person name="Dallman T."/>
            <person name="Nair S."/>
            <person name="De Pinna E."/>
            <person name="Peters T."/>
            <person name="Grant K."/>
        </authorList>
    </citation>
    <scope>NUCLEOTIDE SEQUENCE</scope>
    <source>
        <strain evidence="1">412137</strain>
    </source>
</reference>
<proteinExistence type="predicted"/>
<gene>
    <name evidence="1" type="ORF">DLL80_23820</name>
</gene>
<dbReference type="AlphaFoldDB" id="A0A5V6RMF1"/>
<organism evidence="1">
    <name type="scientific">Salmonella newport</name>
    <dbReference type="NCBI Taxonomy" id="108619"/>
    <lineage>
        <taxon>Bacteria</taxon>
        <taxon>Pseudomonadati</taxon>
        <taxon>Pseudomonadota</taxon>
        <taxon>Gammaproteobacteria</taxon>
        <taxon>Enterobacterales</taxon>
        <taxon>Enterobacteriaceae</taxon>
        <taxon>Salmonella</taxon>
    </lineage>
</organism>
<name>A0A5V6RMF1_SALNE</name>
<protein>
    <submittedName>
        <fullName evidence="1">Uncharacterized protein</fullName>
    </submittedName>
</protein>